<feature type="chain" id="PRO_5012881819" description="Rubredoxin-like domain-containing protein" evidence="1">
    <location>
        <begin position="16"/>
        <end position="455"/>
    </location>
</feature>
<evidence type="ECO:0000313" key="3">
    <source>
        <dbReference type="Proteomes" id="UP000095751"/>
    </source>
</evidence>
<sequence>MLCVSFLLSLGSSDAFQPTRFAATTPTRTSVAMRSSRPDLNEFDFILGEGNSQSSDYSQQSIVRSRRKIQLPDGRAGERATVLASSTFAAPGMEEDVTEEQEADPYADLLEESPILQKYQEENVGFGESVANKLQAMDMQEIISTLIVPTIFAGAGLKWGLTKVSGKVSDKVTIALDSFAKEMVYHDGDFEEMKLCYKDYSKKLVLLGPKKNSIMIKSYLKLYSKQKLVSPKSISTLSYVFSIFKLSEEKAAQLLVSLCKEMGNERMSSAGKLLFFGSRILKSPEGKAALTPIRDMIKGSYREIEVAETMVETSQQAMAEAAFRTSVLEGGKDQKNLTMGWEVLGLDKDTAVRIFIEEEDDGFITAREKMYGGQSTKYDAKGNIIDKDGKLKDPDNAIGDDEEAQPTSNVMGCQDCGFTLFIAKGREAKFFGEGFVCPECGAAKDRFDPVDIDED</sequence>
<evidence type="ECO:0008006" key="4">
    <source>
        <dbReference type="Google" id="ProtNLM"/>
    </source>
</evidence>
<gene>
    <name evidence="2" type="ORF">FRACYDRAFT_185558</name>
</gene>
<name>A0A1E7FDG3_9STRA</name>
<dbReference type="SUPFAM" id="SSF57802">
    <property type="entry name" value="Rubredoxin-like"/>
    <property type="match status" value="1"/>
</dbReference>
<dbReference type="Proteomes" id="UP000095751">
    <property type="component" value="Unassembled WGS sequence"/>
</dbReference>
<dbReference type="CDD" id="cd00350">
    <property type="entry name" value="rubredoxin_like"/>
    <property type="match status" value="1"/>
</dbReference>
<keyword evidence="3" id="KW-1185">Reference proteome</keyword>
<dbReference type="EMBL" id="KV784358">
    <property type="protein sequence ID" value="OEU16184.1"/>
    <property type="molecule type" value="Genomic_DNA"/>
</dbReference>
<keyword evidence="1" id="KW-0732">Signal</keyword>
<organism evidence="2 3">
    <name type="scientific">Fragilariopsis cylindrus CCMP1102</name>
    <dbReference type="NCBI Taxonomy" id="635003"/>
    <lineage>
        <taxon>Eukaryota</taxon>
        <taxon>Sar</taxon>
        <taxon>Stramenopiles</taxon>
        <taxon>Ochrophyta</taxon>
        <taxon>Bacillariophyta</taxon>
        <taxon>Bacillariophyceae</taxon>
        <taxon>Bacillariophycidae</taxon>
        <taxon>Bacillariales</taxon>
        <taxon>Bacillariaceae</taxon>
        <taxon>Fragilariopsis</taxon>
    </lineage>
</organism>
<dbReference type="AlphaFoldDB" id="A0A1E7FDG3"/>
<feature type="signal peptide" evidence="1">
    <location>
        <begin position="1"/>
        <end position="15"/>
    </location>
</feature>
<proteinExistence type="predicted"/>
<accession>A0A1E7FDG3</accession>
<dbReference type="OrthoDB" id="194772at2759"/>
<protein>
    <recommendedName>
        <fullName evidence="4">Rubredoxin-like domain-containing protein</fullName>
    </recommendedName>
</protein>
<reference evidence="2 3" key="1">
    <citation type="submission" date="2016-09" db="EMBL/GenBank/DDBJ databases">
        <title>Extensive genetic diversity and differential bi-allelic expression allows diatom success in the polar Southern Ocean.</title>
        <authorList>
            <consortium name="DOE Joint Genome Institute"/>
            <person name="Mock T."/>
            <person name="Otillar R.P."/>
            <person name="Strauss J."/>
            <person name="Dupont C."/>
            <person name="Frickenhaus S."/>
            <person name="Maumus F."/>
            <person name="Mcmullan M."/>
            <person name="Sanges R."/>
            <person name="Schmutz J."/>
            <person name="Toseland A."/>
            <person name="Valas R."/>
            <person name="Veluchamy A."/>
            <person name="Ward B.J."/>
            <person name="Allen A."/>
            <person name="Barry K."/>
            <person name="Falciatore A."/>
            <person name="Ferrante M."/>
            <person name="Fortunato A.E."/>
            <person name="Gloeckner G."/>
            <person name="Gruber A."/>
            <person name="Hipkin R."/>
            <person name="Janech M."/>
            <person name="Kroth P."/>
            <person name="Leese F."/>
            <person name="Lindquist E."/>
            <person name="Lyon B.R."/>
            <person name="Martin J."/>
            <person name="Mayer C."/>
            <person name="Parker M."/>
            <person name="Quesneville H."/>
            <person name="Raymond J."/>
            <person name="Uhlig C."/>
            <person name="Valentin K.U."/>
            <person name="Worden A.Z."/>
            <person name="Armbrust E.V."/>
            <person name="Bowler C."/>
            <person name="Green B."/>
            <person name="Moulton V."/>
            <person name="Van Oosterhout C."/>
            <person name="Grigoriev I."/>
        </authorList>
    </citation>
    <scope>NUCLEOTIDE SEQUENCE [LARGE SCALE GENOMIC DNA]</scope>
    <source>
        <strain evidence="2 3">CCMP1102</strain>
    </source>
</reference>
<evidence type="ECO:0000313" key="2">
    <source>
        <dbReference type="EMBL" id="OEU16184.1"/>
    </source>
</evidence>
<evidence type="ECO:0000256" key="1">
    <source>
        <dbReference type="SAM" id="SignalP"/>
    </source>
</evidence>
<dbReference type="KEGG" id="fcy:FRACYDRAFT_185558"/>
<dbReference type="InParanoid" id="A0A1E7FDG3"/>